<accession>X0T5B9</accession>
<dbReference type="PANTHER" id="PTHR10629:SF50">
    <property type="entry name" value="DNA (CYTOSINE-5)-METHYLTRANSFERASE CMT3"/>
    <property type="match status" value="1"/>
</dbReference>
<dbReference type="InterPro" id="IPR018117">
    <property type="entry name" value="C5_DNA_meth_AS"/>
</dbReference>
<dbReference type="NCBIfam" id="TIGR00675">
    <property type="entry name" value="dcm"/>
    <property type="match status" value="1"/>
</dbReference>
<dbReference type="GO" id="GO:0003886">
    <property type="term" value="F:DNA (cytosine-5-)-methyltransferase activity"/>
    <property type="evidence" value="ECO:0007669"/>
    <property type="project" value="UniProtKB-EC"/>
</dbReference>
<evidence type="ECO:0000256" key="2">
    <source>
        <dbReference type="ARBA" id="ARBA00022603"/>
    </source>
</evidence>
<dbReference type="AlphaFoldDB" id="X0T5B9"/>
<comment type="caution">
    <text evidence="5">The sequence shown here is derived from an EMBL/GenBank/DDBJ whole genome shotgun (WGS) entry which is preliminary data.</text>
</comment>
<dbReference type="InterPro" id="IPR029063">
    <property type="entry name" value="SAM-dependent_MTases_sf"/>
</dbReference>
<keyword evidence="4" id="KW-0949">S-adenosyl-L-methionine</keyword>
<evidence type="ECO:0000313" key="5">
    <source>
        <dbReference type="EMBL" id="GAF88693.1"/>
    </source>
</evidence>
<dbReference type="Pfam" id="PF00145">
    <property type="entry name" value="DNA_methylase"/>
    <property type="match status" value="1"/>
</dbReference>
<dbReference type="InterPro" id="IPR050390">
    <property type="entry name" value="C5-Methyltransferase"/>
</dbReference>
<dbReference type="EC" id="2.1.1.37" evidence="1"/>
<dbReference type="GO" id="GO:0003677">
    <property type="term" value="F:DNA binding"/>
    <property type="evidence" value="ECO:0007669"/>
    <property type="project" value="TreeGrafter"/>
</dbReference>
<sequence length="123" mass="13947">MYSVLDLFSGIGCFSKGLEATSHFETKLFCEIDEDCRNVLKKHWNNIDIDMDITTLNPIGNFDIICGGFPCQDISTSGKQIGIKGSKSSLWKQFKRIINEKEPKYAIIENVQNIKNRGLEEVL</sequence>
<keyword evidence="2" id="KW-0489">Methyltransferase</keyword>
<dbReference type="PROSITE" id="PS51679">
    <property type="entry name" value="SAM_MT_C5"/>
    <property type="match status" value="1"/>
</dbReference>
<organism evidence="5">
    <name type="scientific">marine sediment metagenome</name>
    <dbReference type="NCBI Taxonomy" id="412755"/>
    <lineage>
        <taxon>unclassified sequences</taxon>
        <taxon>metagenomes</taxon>
        <taxon>ecological metagenomes</taxon>
    </lineage>
</organism>
<evidence type="ECO:0000256" key="3">
    <source>
        <dbReference type="ARBA" id="ARBA00022679"/>
    </source>
</evidence>
<keyword evidence="3" id="KW-0808">Transferase</keyword>
<protein>
    <recommendedName>
        <fullName evidence="1">DNA (cytosine-5-)-methyltransferase</fullName>
        <ecNumber evidence="1">2.1.1.37</ecNumber>
    </recommendedName>
</protein>
<dbReference type="InterPro" id="IPR001525">
    <property type="entry name" value="C5_MeTfrase"/>
</dbReference>
<dbReference type="PRINTS" id="PR00105">
    <property type="entry name" value="C5METTRFRASE"/>
</dbReference>
<dbReference type="GO" id="GO:0032259">
    <property type="term" value="P:methylation"/>
    <property type="evidence" value="ECO:0007669"/>
    <property type="project" value="UniProtKB-KW"/>
</dbReference>
<dbReference type="PROSITE" id="PS00094">
    <property type="entry name" value="C5_MTASE_1"/>
    <property type="match status" value="1"/>
</dbReference>
<evidence type="ECO:0000256" key="1">
    <source>
        <dbReference type="ARBA" id="ARBA00011975"/>
    </source>
</evidence>
<dbReference type="GO" id="GO:0005634">
    <property type="term" value="C:nucleus"/>
    <property type="evidence" value="ECO:0007669"/>
    <property type="project" value="TreeGrafter"/>
</dbReference>
<dbReference type="PANTHER" id="PTHR10629">
    <property type="entry name" value="CYTOSINE-SPECIFIC METHYLTRANSFERASE"/>
    <property type="match status" value="1"/>
</dbReference>
<name>X0T5B9_9ZZZZ</name>
<evidence type="ECO:0000256" key="4">
    <source>
        <dbReference type="ARBA" id="ARBA00022691"/>
    </source>
</evidence>
<dbReference type="GO" id="GO:0044027">
    <property type="term" value="P:negative regulation of gene expression via chromosomal CpG island methylation"/>
    <property type="evidence" value="ECO:0007669"/>
    <property type="project" value="TreeGrafter"/>
</dbReference>
<reference evidence="5" key="1">
    <citation type="journal article" date="2014" name="Front. Microbiol.">
        <title>High frequency of phylogenetically diverse reductive dehalogenase-homologous genes in deep subseafloor sedimentary metagenomes.</title>
        <authorList>
            <person name="Kawai M."/>
            <person name="Futagami T."/>
            <person name="Toyoda A."/>
            <person name="Takaki Y."/>
            <person name="Nishi S."/>
            <person name="Hori S."/>
            <person name="Arai W."/>
            <person name="Tsubouchi T."/>
            <person name="Morono Y."/>
            <person name="Uchiyama I."/>
            <person name="Ito T."/>
            <person name="Fujiyama A."/>
            <person name="Inagaki F."/>
            <person name="Takami H."/>
        </authorList>
    </citation>
    <scope>NUCLEOTIDE SEQUENCE</scope>
    <source>
        <strain evidence="5">Expedition CK06-06</strain>
    </source>
</reference>
<feature type="non-terminal residue" evidence="5">
    <location>
        <position position="123"/>
    </location>
</feature>
<dbReference type="EMBL" id="BARS01012649">
    <property type="protein sequence ID" value="GAF88693.1"/>
    <property type="molecule type" value="Genomic_DNA"/>
</dbReference>
<gene>
    <name evidence="5" type="ORF">S01H1_22420</name>
</gene>
<dbReference type="Gene3D" id="3.40.50.150">
    <property type="entry name" value="Vaccinia Virus protein VP39"/>
    <property type="match status" value="1"/>
</dbReference>
<proteinExistence type="predicted"/>
<dbReference type="SUPFAM" id="SSF53335">
    <property type="entry name" value="S-adenosyl-L-methionine-dependent methyltransferases"/>
    <property type="match status" value="1"/>
</dbReference>